<dbReference type="Gene3D" id="3.90.79.10">
    <property type="entry name" value="Nucleoside Triphosphate Pyrophosphohydrolase"/>
    <property type="match status" value="1"/>
</dbReference>
<dbReference type="PANTHER" id="PTHR42904">
    <property type="entry name" value="NUDIX HYDROLASE, NUDC SUBFAMILY"/>
    <property type="match status" value="1"/>
</dbReference>
<reference evidence="12 13" key="1">
    <citation type="journal article" date="2018" name="Sci. Rep.">
        <title>Raphidocelis subcapitata (=Pseudokirchneriella subcapitata) provides an insight into genome evolution and environmental adaptations in the Sphaeropleales.</title>
        <authorList>
            <person name="Suzuki S."/>
            <person name="Yamaguchi H."/>
            <person name="Nakajima N."/>
            <person name="Kawachi M."/>
        </authorList>
    </citation>
    <scope>NUCLEOTIDE SEQUENCE [LARGE SCALE GENOMIC DNA]</scope>
    <source>
        <strain evidence="12 13">NIES-35</strain>
    </source>
</reference>
<feature type="region of interest" description="Disordered" evidence="10">
    <location>
        <begin position="1"/>
        <end position="63"/>
    </location>
</feature>
<evidence type="ECO:0000256" key="4">
    <source>
        <dbReference type="ARBA" id="ARBA00022723"/>
    </source>
</evidence>
<dbReference type="EMBL" id="BDRX01000046">
    <property type="protein sequence ID" value="GBF93962.1"/>
    <property type="molecule type" value="Genomic_DNA"/>
</dbReference>
<dbReference type="PANTHER" id="PTHR42904:SF8">
    <property type="entry name" value="NAD(+) DIPHOSPHATASE"/>
    <property type="match status" value="1"/>
</dbReference>
<feature type="compositionally biased region" description="Low complexity" evidence="10">
    <location>
        <begin position="24"/>
        <end position="50"/>
    </location>
</feature>
<dbReference type="OrthoDB" id="10249612at2759"/>
<comment type="caution">
    <text evidence="12">The sequence shown here is derived from an EMBL/GenBank/DDBJ whole genome shotgun (WGS) entry which is preliminary data.</text>
</comment>
<evidence type="ECO:0000256" key="7">
    <source>
        <dbReference type="ARBA" id="ARBA00023027"/>
    </source>
</evidence>
<evidence type="ECO:0000256" key="3">
    <source>
        <dbReference type="ARBA" id="ARBA00012381"/>
    </source>
</evidence>
<feature type="binding site" evidence="9">
    <location>
        <position position="493"/>
    </location>
    <ligand>
        <name>substrate</name>
    </ligand>
</feature>
<dbReference type="InterPro" id="IPR007702">
    <property type="entry name" value="Janus"/>
</dbReference>
<comment type="cofactor">
    <cofactor evidence="1">
        <name>Mg(2+)</name>
        <dbReference type="ChEBI" id="CHEBI:18420"/>
    </cofactor>
</comment>
<dbReference type="InterPro" id="IPR038596">
    <property type="entry name" value="Janus_sf"/>
</dbReference>
<keyword evidence="7" id="KW-0520">NAD</keyword>
<feature type="compositionally biased region" description="Low complexity" evidence="10">
    <location>
        <begin position="403"/>
        <end position="412"/>
    </location>
</feature>
<dbReference type="EC" id="3.6.1.22" evidence="3"/>
<gene>
    <name evidence="12" type="ORF">Rsub_06211</name>
</gene>
<dbReference type="Pfam" id="PF05005">
    <property type="entry name" value="Ocnus"/>
    <property type="match status" value="1"/>
</dbReference>
<keyword evidence="6" id="KW-0460">Magnesium</keyword>
<evidence type="ECO:0000256" key="6">
    <source>
        <dbReference type="ARBA" id="ARBA00022842"/>
    </source>
</evidence>
<comment type="similarity">
    <text evidence="2">Belongs to the janus family.</text>
</comment>
<name>A0A2V0P4X3_9CHLO</name>
<evidence type="ECO:0000259" key="11">
    <source>
        <dbReference type="PROSITE" id="PS51462"/>
    </source>
</evidence>
<dbReference type="GO" id="GO:0006742">
    <property type="term" value="P:NADP+ catabolic process"/>
    <property type="evidence" value="ECO:0007669"/>
    <property type="project" value="TreeGrafter"/>
</dbReference>
<dbReference type="CDD" id="cd03429">
    <property type="entry name" value="NUDIX_NADH_pyrophosphatase_Nudt13"/>
    <property type="match status" value="1"/>
</dbReference>
<dbReference type="NCBIfam" id="NF001299">
    <property type="entry name" value="PRK00241.1"/>
    <property type="match status" value="1"/>
</dbReference>
<dbReference type="Pfam" id="PF00293">
    <property type="entry name" value="NUDIX"/>
    <property type="match status" value="1"/>
</dbReference>
<dbReference type="InterPro" id="IPR050241">
    <property type="entry name" value="NAD-cap_RNA_hydrolase_NudC"/>
</dbReference>
<dbReference type="GO" id="GO:0046872">
    <property type="term" value="F:metal ion binding"/>
    <property type="evidence" value="ECO:0007669"/>
    <property type="project" value="UniProtKB-KW"/>
</dbReference>
<dbReference type="GO" id="GO:0035529">
    <property type="term" value="F:NADH pyrophosphatase activity"/>
    <property type="evidence" value="ECO:0007669"/>
    <property type="project" value="TreeGrafter"/>
</dbReference>
<dbReference type="SUPFAM" id="SSF55811">
    <property type="entry name" value="Nudix"/>
    <property type="match status" value="1"/>
</dbReference>
<evidence type="ECO:0000256" key="9">
    <source>
        <dbReference type="PIRSR" id="PIRSR607702-2"/>
    </source>
</evidence>
<evidence type="ECO:0000313" key="13">
    <source>
        <dbReference type="Proteomes" id="UP000247498"/>
    </source>
</evidence>
<evidence type="ECO:0000256" key="1">
    <source>
        <dbReference type="ARBA" id="ARBA00001946"/>
    </source>
</evidence>
<dbReference type="GO" id="GO:0019677">
    <property type="term" value="P:NAD+ catabolic process"/>
    <property type="evidence" value="ECO:0007669"/>
    <property type="project" value="TreeGrafter"/>
</dbReference>
<sequence>MLAGRHCPRLAGPARSHWRRARRAAAATRAAAAGAGSGDAAPAPAAAPAAAAPPPESDAQGAGPIFYSAYPLDRAAHLRHDEARLQQLLAQPAARLLPVCGGRVLVTPAAGRDGGNGGNGGGGEGGGAAQRLAWVVPAADALAHLDPSVPPLLLGLDAAGAPHFGGHASLAGADALAAAAAPGARWAAARGVGPELDAGEAALAATAAGLTQWHLSSLYAGATGEATEGAEGGFARRVPSTGRSVYPRIDPAIITLVTAGDWALLGRKAEWPAGRYSTLAGFLEVGETLEQALVREVLEESAVRVAPETVRYVASQPWPFPRSLMVGFAAEAEAAARGGGGRRGLELLGGPGRGAAMDVGLRPWEVEGALLPRGDLEEPVPQPGEMEDVRWFHRDWIRAAMEAAAAGSSTDGSDGGGGDGSSGGGGGAPDAGPGARCGDFGGFQIPGPYSLAHRLITGWLDGGGGGGNGGCGDGEAWAGDAVPQVSIGAGTFKYVLLRVRDADGGAADGAPPRSKLLVWGHPHADYHNHIHQRAKGFASRLGLACDVLGGGRIEHRPDQREICVYGYSAAFGPAPHEVAAALLKRWFPLYGAGGVTISYDGY</sequence>
<dbReference type="InterPro" id="IPR015797">
    <property type="entry name" value="NUDIX_hydrolase-like_dom_sf"/>
</dbReference>
<feature type="active site" description="Proton acceptor" evidence="8">
    <location>
        <position position="527"/>
    </location>
</feature>
<evidence type="ECO:0000256" key="5">
    <source>
        <dbReference type="ARBA" id="ARBA00022801"/>
    </source>
</evidence>
<keyword evidence="5" id="KW-0378">Hydrolase</keyword>
<dbReference type="GO" id="GO:0005829">
    <property type="term" value="C:cytosol"/>
    <property type="evidence" value="ECO:0007669"/>
    <property type="project" value="TreeGrafter"/>
</dbReference>
<dbReference type="AlphaFoldDB" id="A0A2V0P4X3"/>
<keyword evidence="4" id="KW-0479">Metal-binding</keyword>
<dbReference type="InterPro" id="IPR015375">
    <property type="entry name" value="NADH_PPase-like_N"/>
</dbReference>
<feature type="domain" description="Nudix hydrolase" evidence="11">
    <location>
        <begin position="247"/>
        <end position="414"/>
    </location>
</feature>
<dbReference type="Proteomes" id="UP000247498">
    <property type="component" value="Unassembled WGS sequence"/>
</dbReference>
<dbReference type="InParanoid" id="A0A2V0P4X3"/>
<protein>
    <recommendedName>
        <fullName evidence="3">NAD(+) diphosphatase</fullName>
        <ecNumber evidence="3">3.6.1.22</ecNumber>
    </recommendedName>
</protein>
<keyword evidence="13" id="KW-1185">Reference proteome</keyword>
<evidence type="ECO:0000256" key="8">
    <source>
        <dbReference type="PIRSR" id="PIRSR607702-1"/>
    </source>
</evidence>
<dbReference type="Pfam" id="PF09296">
    <property type="entry name" value="NUDIX-like"/>
    <property type="match status" value="1"/>
</dbReference>
<accession>A0A2V0P4X3</accession>
<dbReference type="SUPFAM" id="SSF143724">
    <property type="entry name" value="PHP14-like"/>
    <property type="match status" value="1"/>
</dbReference>
<feature type="compositionally biased region" description="Gly residues" evidence="10">
    <location>
        <begin position="413"/>
        <end position="429"/>
    </location>
</feature>
<dbReference type="STRING" id="307507.A0A2V0P4X3"/>
<feature type="region of interest" description="Disordered" evidence="10">
    <location>
        <begin position="403"/>
        <end position="439"/>
    </location>
</feature>
<dbReference type="InterPro" id="IPR049734">
    <property type="entry name" value="NudC-like_C"/>
</dbReference>
<dbReference type="Gene3D" id="3.50.20.20">
    <property type="entry name" value="Janus/Ocnus"/>
    <property type="match status" value="1"/>
</dbReference>
<dbReference type="PROSITE" id="PS51462">
    <property type="entry name" value="NUDIX"/>
    <property type="match status" value="1"/>
</dbReference>
<proteinExistence type="inferred from homology"/>
<evidence type="ECO:0000256" key="10">
    <source>
        <dbReference type="SAM" id="MobiDB-lite"/>
    </source>
</evidence>
<evidence type="ECO:0000256" key="2">
    <source>
        <dbReference type="ARBA" id="ARBA00010971"/>
    </source>
</evidence>
<dbReference type="InterPro" id="IPR000086">
    <property type="entry name" value="NUDIX_hydrolase_dom"/>
</dbReference>
<dbReference type="Gene3D" id="3.90.79.20">
    <property type="match status" value="1"/>
</dbReference>
<evidence type="ECO:0000313" key="12">
    <source>
        <dbReference type="EMBL" id="GBF93962.1"/>
    </source>
</evidence>
<dbReference type="GO" id="GO:0005777">
    <property type="term" value="C:peroxisome"/>
    <property type="evidence" value="ECO:0007669"/>
    <property type="project" value="TreeGrafter"/>
</dbReference>
<organism evidence="12 13">
    <name type="scientific">Raphidocelis subcapitata</name>
    <dbReference type="NCBI Taxonomy" id="307507"/>
    <lineage>
        <taxon>Eukaryota</taxon>
        <taxon>Viridiplantae</taxon>
        <taxon>Chlorophyta</taxon>
        <taxon>core chlorophytes</taxon>
        <taxon>Chlorophyceae</taxon>
        <taxon>CS clade</taxon>
        <taxon>Sphaeropleales</taxon>
        <taxon>Selenastraceae</taxon>
        <taxon>Raphidocelis</taxon>
    </lineage>
</organism>